<evidence type="ECO:0000313" key="1">
    <source>
        <dbReference type="EMBL" id="UGV21573.1"/>
    </source>
</evidence>
<protein>
    <submittedName>
        <fullName evidence="1">Uncharacterized protein</fullName>
    </submittedName>
</protein>
<dbReference type="Proteomes" id="UP001177185">
    <property type="component" value="Segment"/>
</dbReference>
<organism evidence="1 2">
    <name type="scientific">Cronobacter phage EspYZU05</name>
    <dbReference type="NCBI Taxonomy" id="2836139"/>
    <lineage>
        <taxon>Viruses</taxon>
        <taxon>Duplodnaviria</taxon>
        <taxon>Heunggongvirae</taxon>
        <taxon>Uroviricota</taxon>
        <taxon>Caudoviricetes</taxon>
        <taxon>Autographivirales</taxon>
        <taxon>Autonotataviridae</taxon>
        <taxon>Melnykvirinae</taxon>
        <taxon>Cronosvirus</taxon>
        <taxon>Cronosvirus EspYZU05</taxon>
    </lineage>
</organism>
<name>A0AA47PC56_9CAUD</name>
<proteinExistence type="predicted"/>
<dbReference type="EMBL" id="MW882933">
    <property type="protein sequence ID" value="UGV21573.1"/>
    <property type="molecule type" value="Genomic_DNA"/>
</dbReference>
<keyword evidence="2" id="KW-1185">Reference proteome</keyword>
<accession>A0AA47PC56</accession>
<sequence>MTRTIYPGLKVRVRDDAAGVNSWNIGKVVTIAQVYGNWALYYYDDNPTRYRMTLFNFWNRFESLEVKGPFPDDEPQVFNDVRQAPLGMVLRYDLDGEAPSRGAKYPYVVRLYSGLHGWCRNRGAWVPIPADHEGAWLFNLKDVWPVPAQWTEAFEYPMPSNAILYVQRVTGASNA</sequence>
<evidence type="ECO:0000313" key="2">
    <source>
        <dbReference type="Proteomes" id="UP001177185"/>
    </source>
</evidence>
<reference evidence="1 2" key="1">
    <citation type="journal article" date="2021" name="Quality assurance and safety of crops and foods">
        <title>Isolation and characterization of broad host-range of bacteriophages infecting Cronobacter sakazakii and its biocontrol potential in dairy products.</title>
        <authorList>
            <person name="Li H."/>
            <person name="Yang X.-J."/>
            <person name="Zhu X.-Y."/>
            <person name="Gao L."/>
            <person name="Rao S.-Q."/>
            <person name="Yuan L."/>
            <person name="Yang Z.-Q."/>
        </authorList>
    </citation>
    <scope>NUCLEOTIDE SEQUENCE [LARGE SCALE GENOMIC DNA]</scope>
</reference>